<dbReference type="EMBL" id="QYYH01000103">
    <property type="protein sequence ID" value="RJY10515.1"/>
    <property type="molecule type" value="Genomic_DNA"/>
</dbReference>
<name>A0A3A6TCY0_9GAMM</name>
<proteinExistence type="predicted"/>
<gene>
    <name evidence="2" type="ORF">D5R81_14600</name>
</gene>
<dbReference type="AlphaFoldDB" id="A0A3A6TCY0"/>
<organism evidence="2 3">
    <name type="scientific">Parashewanella spongiae</name>
    <dbReference type="NCBI Taxonomy" id="342950"/>
    <lineage>
        <taxon>Bacteria</taxon>
        <taxon>Pseudomonadati</taxon>
        <taxon>Pseudomonadota</taxon>
        <taxon>Gammaproteobacteria</taxon>
        <taxon>Alteromonadales</taxon>
        <taxon>Shewanellaceae</taxon>
        <taxon>Parashewanella</taxon>
    </lineage>
</organism>
<evidence type="ECO:0000256" key="1">
    <source>
        <dbReference type="SAM" id="MobiDB-lite"/>
    </source>
</evidence>
<keyword evidence="3" id="KW-1185">Reference proteome</keyword>
<accession>A0A3A6TCY0</accession>
<reference evidence="2 3" key="1">
    <citation type="submission" date="2018-09" db="EMBL/GenBank/DDBJ databases">
        <title>Phylogeny of the Shewanellaceae, and recommendation for two new genera, Pseudoshewanella and Parashewanella.</title>
        <authorList>
            <person name="Wang G."/>
        </authorList>
    </citation>
    <scope>NUCLEOTIDE SEQUENCE [LARGE SCALE GENOMIC DNA]</scope>
    <source>
        <strain evidence="2 3">KCTC 22492</strain>
    </source>
</reference>
<evidence type="ECO:0000313" key="2">
    <source>
        <dbReference type="EMBL" id="RJY10515.1"/>
    </source>
</evidence>
<dbReference type="RefSeq" id="WP_121854373.1">
    <property type="nucleotide sequence ID" value="NZ_CP037952.1"/>
</dbReference>
<comment type="caution">
    <text evidence="2">The sequence shown here is derived from an EMBL/GenBank/DDBJ whole genome shotgun (WGS) entry which is preliminary data.</text>
</comment>
<protein>
    <submittedName>
        <fullName evidence="2">Uncharacterized protein</fullName>
    </submittedName>
</protein>
<evidence type="ECO:0000313" key="3">
    <source>
        <dbReference type="Proteomes" id="UP000273022"/>
    </source>
</evidence>
<sequence>MYHLKTIEDIMGQPASSIAQTLPLVSSETSSTESSSFTSSIKLILDKAHHQAKVVANSPINGFHRDIEIGASQSGGSKEENKSWSVQKTLRSSKRHWHETSISDGEMVSSEEEAEASAKEDYQPQRKIRKLCETTKAVNKAWFVKHRDGSIALEVRNNISLMRQQIEAIYENPKEVRVEHVSKLAIYVDFLRKNECWDELFSFAENIIKQILPLKIERDARKELNIQAAHAINSIIGELFKLKGKPWFKTSTLNSSFEQLICCLKQREGLLHLLLKEEKCKLFIMVSDLSRERKSTELLCHLMSTIDYEELEVTPREIEMNTGNIESLSVCARCIWLKCKWDKFDYPEAKLMVLKNLVCFDAKVIKSFQTSYAYDRYLVLMTETLRSTEHVLRGEQLYKMAEGIVNDLLELSQEMSGKNRTNRQDFYEDLFIKNMENMLELSIRLEKFATAFQIVIEINTQYHSTRHSHRFIMLLCQLQRIFNTSLLEMQSIEIRRSWLSEFSTKHLPIKRELIKTLVSEGKMSQATDMMVEKSALEYQLVTFDMQRLLGEKRYIRAIEKLTERSLKSGEEQKLIVFQVALCRYERYILEDYSEFAEEERGEQMRQDKQALKSYCSSVMARKAADNGILLMLLIQKFVLAPSSEQLK</sequence>
<dbReference type="Proteomes" id="UP000273022">
    <property type="component" value="Unassembled WGS sequence"/>
</dbReference>
<feature type="region of interest" description="Disordered" evidence="1">
    <location>
        <begin position="71"/>
        <end position="122"/>
    </location>
</feature>